<comment type="caution">
    <text evidence="3">The sequence shown here is derived from an EMBL/GenBank/DDBJ whole genome shotgun (WGS) entry which is preliminary data.</text>
</comment>
<evidence type="ECO:0000313" key="3">
    <source>
        <dbReference type="EMBL" id="KAK6622246.1"/>
    </source>
</evidence>
<feature type="region of interest" description="Disordered" evidence="2">
    <location>
        <begin position="448"/>
        <end position="498"/>
    </location>
</feature>
<dbReference type="Proteomes" id="UP001359485">
    <property type="component" value="Unassembled WGS sequence"/>
</dbReference>
<keyword evidence="4" id="KW-1185">Reference proteome</keyword>
<evidence type="ECO:0000313" key="4">
    <source>
        <dbReference type="Proteomes" id="UP001359485"/>
    </source>
</evidence>
<protein>
    <submittedName>
        <fullName evidence="3">Uncharacterized protein</fullName>
    </submittedName>
</protein>
<keyword evidence="1" id="KW-0175">Coiled coil</keyword>
<reference evidence="3 4" key="1">
    <citation type="submission" date="2023-09" db="EMBL/GenBank/DDBJ databases">
        <title>Genomes of two closely related lineages of the louse Polyplax serrata with different host specificities.</title>
        <authorList>
            <person name="Martinu J."/>
            <person name="Tarabai H."/>
            <person name="Stefka J."/>
            <person name="Hypsa V."/>
        </authorList>
    </citation>
    <scope>NUCLEOTIDE SEQUENCE [LARGE SCALE GENOMIC DNA]</scope>
    <source>
        <strain evidence="3">98ZLc_SE</strain>
    </source>
</reference>
<feature type="region of interest" description="Disordered" evidence="2">
    <location>
        <begin position="327"/>
        <end position="370"/>
    </location>
</feature>
<dbReference type="EMBL" id="JAWJWF010000047">
    <property type="protein sequence ID" value="KAK6622246.1"/>
    <property type="molecule type" value="Genomic_DNA"/>
</dbReference>
<name>A0ABR1ALS2_POLSC</name>
<feature type="compositionally biased region" description="Polar residues" evidence="2">
    <location>
        <begin position="487"/>
        <end position="498"/>
    </location>
</feature>
<accession>A0ABR1ALS2</accession>
<feature type="compositionally biased region" description="Polar residues" evidence="2">
    <location>
        <begin position="328"/>
        <end position="359"/>
    </location>
</feature>
<proteinExistence type="predicted"/>
<sequence length="519" mass="58355">MSSEVKIREPIFMDNTSETESLRLRIREVEDENQELRTQNLLQNRTIIEMRNEIVLLRLQMSEMADTSALLTERVRNLTQSIGQNTVRGETDGNGLITTPPLMAPPPVPPPLPPARIRISPRQLEKKRKEAGGLVSPFEVGLRGWKRYLWDPVGAGEALTTLLGVSLSSPPRHRIKRDTRQGFYRSTRSPYRRLGVLEPGPSTATQYLCSERPNYFVGLRIIPQFQTYFVCSQNHPVSSGCSDSASDSSGSDENPQLFKKIKMKVFDGDTNAKKSPAFARDFELMKNVRNFHHQRVRQTILQNYNLSMPNTNSKFFFPLSWERKNRDNPTLPSTSGNIPRFFQPSNSDMGSDHSTQGPSTMPMRNPNKISNSTQYTFPTIHEGLHHNGGQSAVTQTGETARLRKLKKNIPYSSSSFSGAKSSLVGCKADLETEEDIQMFLKRQRNLEQGSAYVDSESVSSVDEAGRSQMSRTGELLSDLEQDGFQADESSNCMTSTENSLEKISISEFNLKKKEDDGKS</sequence>
<evidence type="ECO:0000256" key="2">
    <source>
        <dbReference type="SAM" id="MobiDB-lite"/>
    </source>
</evidence>
<feature type="coiled-coil region" evidence="1">
    <location>
        <begin position="19"/>
        <end position="46"/>
    </location>
</feature>
<organism evidence="3 4">
    <name type="scientific">Polyplax serrata</name>
    <name type="common">Common mouse louse</name>
    <dbReference type="NCBI Taxonomy" id="468196"/>
    <lineage>
        <taxon>Eukaryota</taxon>
        <taxon>Metazoa</taxon>
        <taxon>Ecdysozoa</taxon>
        <taxon>Arthropoda</taxon>
        <taxon>Hexapoda</taxon>
        <taxon>Insecta</taxon>
        <taxon>Pterygota</taxon>
        <taxon>Neoptera</taxon>
        <taxon>Paraneoptera</taxon>
        <taxon>Psocodea</taxon>
        <taxon>Troctomorpha</taxon>
        <taxon>Phthiraptera</taxon>
        <taxon>Anoplura</taxon>
        <taxon>Polyplacidae</taxon>
        <taxon>Polyplax</taxon>
    </lineage>
</organism>
<gene>
    <name evidence="3" type="ORF">RUM44_002053</name>
</gene>
<evidence type="ECO:0000256" key="1">
    <source>
        <dbReference type="SAM" id="Coils"/>
    </source>
</evidence>
<feature type="compositionally biased region" description="Low complexity" evidence="2">
    <location>
        <begin position="453"/>
        <end position="462"/>
    </location>
</feature>